<evidence type="ECO:0000313" key="2">
    <source>
        <dbReference type="Proteomes" id="UP000011083"/>
    </source>
</evidence>
<accession>L8GGM5</accession>
<proteinExistence type="predicted"/>
<dbReference type="RefSeq" id="XP_004333369.1">
    <property type="nucleotide sequence ID" value="XM_004333321.1"/>
</dbReference>
<sequence length="94" mass="10780">MTDRPHVVMLSLPIAARLGNARRTASVKVAFADDKHHRDMERDHYAPIFHVLFDWVDCTTAGEWRAYDMPVHDADCESEDEPEVSVVSVATWRE</sequence>
<dbReference type="KEGG" id="acan:ACA1_134120"/>
<dbReference type="Proteomes" id="UP000011083">
    <property type="component" value="Unassembled WGS sequence"/>
</dbReference>
<keyword evidence="2" id="KW-1185">Reference proteome</keyword>
<name>L8GGM5_ACACF</name>
<protein>
    <submittedName>
        <fullName evidence="1">Uncharacterized protein</fullName>
    </submittedName>
</protein>
<dbReference type="VEuPathDB" id="AmoebaDB:ACA1_134120"/>
<evidence type="ECO:0000313" key="1">
    <source>
        <dbReference type="EMBL" id="ELR11356.1"/>
    </source>
</evidence>
<dbReference type="AlphaFoldDB" id="L8GGM5"/>
<organism evidence="1 2">
    <name type="scientific">Acanthamoeba castellanii (strain ATCC 30010 / Neff)</name>
    <dbReference type="NCBI Taxonomy" id="1257118"/>
    <lineage>
        <taxon>Eukaryota</taxon>
        <taxon>Amoebozoa</taxon>
        <taxon>Discosea</taxon>
        <taxon>Longamoebia</taxon>
        <taxon>Centramoebida</taxon>
        <taxon>Acanthamoebidae</taxon>
        <taxon>Acanthamoeba</taxon>
    </lineage>
</organism>
<gene>
    <name evidence="1" type="ORF">ACA1_134120</name>
</gene>
<dbReference type="EMBL" id="KB008153">
    <property type="protein sequence ID" value="ELR11356.1"/>
    <property type="molecule type" value="Genomic_DNA"/>
</dbReference>
<reference evidence="1 2" key="1">
    <citation type="journal article" date="2013" name="Genome Biol.">
        <title>Genome of Acanthamoeba castellanii highlights extensive lateral gene transfer and early evolution of tyrosine kinase signaling.</title>
        <authorList>
            <person name="Clarke M."/>
            <person name="Lohan A.J."/>
            <person name="Liu B."/>
            <person name="Lagkouvardos I."/>
            <person name="Roy S."/>
            <person name="Zafar N."/>
            <person name="Bertelli C."/>
            <person name="Schilde C."/>
            <person name="Kianianmomeni A."/>
            <person name="Burglin T.R."/>
            <person name="Frech C."/>
            <person name="Turcotte B."/>
            <person name="Kopec K.O."/>
            <person name="Synnott J.M."/>
            <person name="Choo C."/>
            <person name="Paponov I."/>
            <person name="Finkler A."/>
            <person name="Soon Heng Tan C."/>
            <person name="Hutchins A.P."/>
            <person name="Weinmeier T."/>
            <person name="Rattei T."/>
            <person name="Chu J.S."/>
            <person name="Gimenez G."/>
            <person name="Irimia M."/>
            <person name="Rigden D.J."/>
            <person name="Fitzpatrick D.A."/>
            <person name="Lorenzo-Morales J."/>
            <person name="Bateman A."/>
            <person name="Chiu C.H."/>
            <person name="Tang P."/>
            <person name="Hegemann P."/>
            <person name="Fromm H."/>
            <person name="Raoult D."/>
            <person name="Greub G."/>
            <person name="Miranda-Saavedra D."/>
            <person name="Chen N."/>
            <person name="Nash P."/>
            <person name="Ginger M.L."/>
            <person name="Horn M."/>
            <person name="Schaap P."/>
            <person name="Caler L."/>
            <person name="Loftus B."/>
        </authorList>
    </citation>
    <scope>NUCLEOTIDE SEQUENCE [LARGE SCALE GENOMIC DNA]</scope>
    <source>
        <strain evidence="1 2">Neff</strain>
    </source>
</reference>
<dbReference type="GeneID" id="14911809"/>